<feature type="compositionally biased region" description="Polar residues" evidence="1">
    <location>
        <begin position="45"/>
        <end position="62"/>
    </location>
</feature>
<evidence type="ECO:0000313" key="2">
    <source>
        <dbReference type="EMBL" id="KAJ5364484.1"/>
    </source>
</evidence>
<sequence length="378" mass="43320">MCGQKVEASVPKTICGPCDKIITTPFCTDCGSRGITTIVARNEPATGQKTANPSGNKSLDIQATNKGPLVKTSSFKSLVERSITAWNSLAYATDTEVKGSVLRLSATLRRLNSVDDLFRSRIMFWFFQRRDSFMKETRFMKFDINRLEEYILIPMDDGFVNKKDCFYVSHLWRTREAPDPRGEDFALARQDLSTQSWTYVWIDWTCLPQNASTPAEKEYFNRMLTRTPVLMRECGFEWRYPTFQPRLWILVEVAQYMLNIRTGYAVTDDIKPFINDVLAMKAEGVHQVITRRGYNCSVSRDYRLLIGWLELLIIMTKLVQDVPLKKMILDAVEPPYVGFLEHVDTGIKVDKNTGVVSQGGVTYRFTPLYPVDEDGFPK</sequence>
<dbReference type="EMBL" id="JAPZBS010000008">
    <property type="protein sequence ID" value="KAJ5364484.1"/>
    <property type="molecule type" value="Genomic_DNA"/>
</dbReference>
<reference evidence="2" key="1">
    <citation type="submission" date="2022-11" db="EMBL/GenBank/DDBJ databases">
        <authorList>
            <person name="Petersen C."/>
        </authorList>
    </citation>
    <scope>NUCLEOTIDE SEQUENCE</scope>
    <source>
        <strain evidence="2">IBT 29864</strain>
    </source>
</reference>
<dbReference type="AlphaFoldDB" id="A0A9W9RSJ0"/>
<gene>
    <name evidence="2" type="ORF">N7496_010197</name>
</gene>
<dbReference type="GeneID" id="81442289"/>
<keyword evidence="3" id="KW-1185">Reference proteome</keyword>
<feature type="region of interest" description="Disordered" evidence="1">
    <location>
        <begin position="42"/>
        <end position="62"/>
    </location>
</feature>
<dbReference type="OrthoDB" id="2345911at2759"/>
<organism evidence="2 3">
    <name type="scientific">Penicillium cataractarum</name>
    <dbReference type="NCBI Taxonomy" id="2100454"/>
    <lineage>
        <taxon>Eukaryota</taxon>
        <taxon>Fungi</taxon>
        <taxon>Dikarya</taxon>
        <taxon>Ascomycota</taxon>
        <taxon>Pezizomycotina</taxon>
        <taxon>Eurotiomycetes</taxon>
        <taxon>Eurotiomycetidae</taxon>
        <taxon>Eurotiales</taxon>
        <taxon>Aspergillaceae</taxon>
        <taxon>Penicillium</taxon>
    </lineage>
</organism>
<proteinExistence type="predicted"/>
<dbReference type="Proteomes" id="UP001147782">
    <property type="component" value="Unassembled WGS sequence"/>
</dbReference>
<protein>
    <submittedName>
        <fullName evidence="2">Uncharacterized protein</fullName>
    </submittedName>
</protein>
<comment type="caution">
    <text evidence="2">The sequence shown here is derived from an EMBL/GenBank/DDBJ whole genome shotgun (WGS) entry which is preliminary data.</text>
</comment>
<accession>A0A9W9RSJ0</accession>
<dbReference type="RefSeq" id="XP_056552110.1">
    <property type="nucleotide sequence ID" value="XM_056703110.1"/>
</dbReference>
<reference evidence="2" key="2">
    <citation type="journal article" date="2023" name="IMA Fungus">
        <title>Comparative genomic study of the Penicillium genus elucidates a diverse pangenome and 15 lateral gene transfer events.</title>
        <authorList>
            <person name="Petersen C."/>
            <person name="Sorensen T."/>
            <person name="Nielsen M.R."/>
            <person name="Sondergaard T.E."/>
            <person name="Sorensen J.L."/>
            <person name="Fitzpatrick D.A."/>
            <person name="Frisvad J.C."/>
            <person name="Nielsen K.L."/>
        </authorList>
    </citation>
    <scope>NUCLEOTIDE SEQUENCE</scope>
    <source>
        <strain evidence="2">IBT 29864</strain>
    </source>
</reference>
<evidence type="ECO:0000256" key="1">
    <source>
        <dbReference type="SAM" id="MobiDB-lite"/>
    </source>
</evidence>
<evidence type="ECO:0000313" key="3">
    <source>
        <dbReference type="Proteomes" id="UP001147782"/>
    </source>
</evidence>
<name>A0A9W9RSJ0_9EURO</name>